<dbReference type="PATRIC" id="fig|1265822.4.peg.2326"/>
<dbReference type="RefSeq" id="WP_036063808.1">
    <property type="nucleotide sequence ID" value="NZ_AODM01000040.1"/>
</dbReference>
<organism evidence="1 2">
    <name type="scientific">Listeria fleischmannii FSL S10-1203</name>
    <dbReference type="NCBI Taxonomy" id="1265822"/>
    <lineage>
        <taxon>Bacteria</taxon>
        <taxon>Bacillati</taxon>
        <taxon>Bacillota</taxon>
        <taxon>Bacilli</taxon>
        <taxon>Bacillales</taxon>
        <taxon>Listeriaceae</taxon>
        <taxon>Listeria</taxon>
    </lineage>
</organism>
<evidence type="ECO:0000313" key="1">
    <source>
        <dbReference type="EMBL" id="EUJ52896.1"/>
    </source>
</evidence>
<dbReference type="Proteomes" id="UP000019241">
    <property type="component" value="Unassembled WGS sequence"/>
</dbReference>
<name>W7DDD3_9LIST</name>
<sequence>MGTRIKETSDLDLIELSGKWVYRSPEKGDPLKVNGQSYKVKEGVYNTPSGLDYMIVENVATGEISMVFQGTQGFQDMVTDGTLPGAVPDAQLKDAEAAFESMSKKYDITNVSGNSLGGGLSNYVATKHDVNSVTYNPAILPEGSYNTNNPRITNYMSEYDPLTLGERSAGYMSRLPGNNVILHNNMPWMETMISNHVGYDDDVVINGQKIQVDADAYLPVGVWSGEILSGSKGQKIDINPENMRILATTLSTRMNGQVKTAQTYLDGAVDIVNQEGAKLDDRQTTLRQSFDDLLQKNSFGGVLVFVWQYEALRNQLEEINPVTMTALDVVQKIRTTPVISEILDFVSTSAFSGVLGWLFEIPLLVGDTLLKLDEIVDRVSNLKNNAIPKLFNGITNDFFNDAMIAELKAHYNVIDSNKDIVTNQIVTFSAQVKYVSDEIEKADKLLTATERVEKAGPPPVTSKFSLEESSALKDGMGKKQLLLDENFKEFASATSMSLKPALASLRSTMNQLYGILKDALITLRNIRSALGFVKIPFTDFDNNIKADLDDIIAAMNQWKVMLKGVKTAVKDLEGNLDNVLNAYRPYIDTALFEGTKFHDVILLNKASYNAFESAEMVFQDIQYQLDGNKAQAVTALDGLANQVVANLEVLLDQIKRGSINI</sequence>
<dbReference type="EMBL" id="AODM01000040">
    <property type="protein sequence ID" value="EUJ52896.1"/>
    <property type="molecule type" value="Genomic_DNA"/>
</dbReference>
<evidence type="ECO:0000313" key="2">
    <source>
        <dbReference type="Proteomes" id="UP000019241"/>
    </source>
</evidence>
<dbReference type="InterPro" id="IPR029058">
    <property type="entry name" value="AB_hydrolase_fold"/>
</dbReference>
<dbReference type="AlphaFoldDB" id="W7DDD3"/>
<comment type="caution">
    <text evidence="1">The sequence shown here is derived from an EMBL/GenBank/DDBJ whole genome shotgun (WGS) entry which is preliminary data.</text>
</comment>
<dbReference type="NCBIfam" id="NF047388">
    <property type="entry name" value="SA1320_fam"/>
    <property type="match status" value="1"/>
</dbReference>
<gene>
    <name evidence="1" type="ORF">MCOL2_11482</name>
</gene>
<proteinExistence type="predicted"/>
<dbReference type="SUPFAM" id="SSF53474">
    <property type="entry name" value="alpha/beta-Hydrolases"/>
    <property type="match status" value="1"/>
</dbReference>
<protein>
    <submittedName>
        <fullName evidence="1">Uncharacterized protein</fullName>
    </submittedName>
</protein>
<accession>W7DDD3</accession>
<reference evidence="1 2" key="1">
    <citation type="submission" date="2012-12" db="EMBL/GenBank/DDBJ databases">
        <title>Novel taxa of Listeriaceae from agricultural environments in the United States.</title>
        <authorList>
            <person name="den Bakker H.C."/>
            <person name="Allred A."/>
            <person name="Warchocki S."/>
            <person name="Wright E.M."/>
            <person name="Burrell A."/>
            <person name="Nightingale K.K."/>
            <person name="Kephart D."/>
            <person name="Wiedmann M."/>
        </authorList>
    </citation>
    <scope>NUCLEOTIDE SEQUENCE [LARGE SCALE GENOMIC DNA]</scope>
    <source>
        <strain evidence="1 2">FSL S10-1203</strain>
    </source>
</reference>